<dbReference type="Proteomes" id="UP000600026">
    <property type="component" value="Unassembled WGS sequence"/>
</dbReference>
<evidence type="ECO:0000313" key="1">
    <source>
        <dbReference type="EMBL" id="GHI88050.1"/>
    </source>
</evidence>
<reference evidence="1" key="1">
    <citation type="submission" date="2020-09" db="EMBL/GenBank/DDBJ databases">
        <title>Whole genome shotgun sequence of Streptomyces xanthophaeus NBRC 12829.</title>
        <authorList>
            <person name="Komaki H."/>
            <person name="Tamura T."/>
        </authorList>
    </citation>
    <scope>NUCLEOTIDE SEQUENCE</scope>
    <source>
        <strain evidence="1">NBRC 12829</strain>
    </source>
</reference>
<dbReference type="RefSeq" id="WP_063768225.1">
    <property type="nucleotide sequence ID" value="NZ_BNEE01000006.1"/>
</dbReference>
<sequence>MTADGHPEPSEEDRPLAELRRIESDPAYRALFLARLDTAIAGRAAERDAFAVAVAAAADRLRALLGSRPASDDARRGAVTVTLGAAAWTCCVAAVAAREWIA</sequence>
<name>A0A919H1E7_9ACTN</name>
<gene>
    <name evidence="1" type="ORF">Sxan_54140</name>
</gene>
<keyword evidence="2" id="KW-1185">Reference proteome</keyword>
<comment type="caution">
    <text evidence="1">The sequence shown here is derived from an EMBL/GenBank/DDBJ whole genome shotgun (WGS) entry which is preliminary data.</text>
</comment>
<protein>
    <submittedName>
        <fullName evidence="1">Uncharacterized protein</fullName>
    </submittedName>
</protein>
<organism evidence="1 2">
    <name type="scientific">Streptomyces xanthophaeus</name>
    <dbReference type="NCBI Taxonomy" id="67385"/>
    <lineage>
        <taxon>Bacteria</taxon>
        <taxon>Bacillati</taxon>
        <taxon>Actinomycetota</taxon>
        <taxon>Actinomycetes</taxon>
        <taxon>Kitasatosporales</taxon>
        <taxon>Streptomycetaceae</taxon>
        <taxon>Streptomyces</taxon>
    </lineage>
</organism>
<accession>A0A919H1E7</accession>
<evidence type="ECO:0000313" key="2">
    <source>
        <dbReference type="Proteomes" id="UP000600026"/>
    </source>
</evidence>
<dbReference type="AlphaFoldDB" id="A0A919H1E7"/>
<proteinExistence type="predicted"/>
<dbReference type="EMBL" id="BNEE01000006">
    <property type="protein sequence ID" value="GHI88050.1"/>
    <property type="molecule type" value="Genomic_DNA"/>
</dbReference>